<keyword evidence="1" id="KW-0853">WD repeat</keyword>
<dbReference type="InterPro" id="IPR015943">
    <property type="entry name" value="WD40/YVTN_repeat-like_dom_sf"/>
</dbReference>
<dbReference type="PANTHER" id="PTHR19857:SF8">
    <property type="entry name" value="ANGIO-ASSOCIATED MIGRATORY CELL PROTEIN"/>
    <property type="match status" value="1"/>
</dbReference>
<reference evidence="5" key="1">
    <citation type="submission" date="2022-11" db="UniProtKB">
        <authorList>
            <consortium name="WormBaseParasite"/>
        </authorList>
    </citation>
    <scope>IDENTIFICATION</scope>
</reference>
<dbReference type="WBParaSite" id="Gr19_v10_g17257.t1">
    <property type="protein sequence ID" value="Gr19_v10_g17257.t1"/>
    <property type="gene ID" value="Gr19_v10_g17257"/>
</dbReference>
<accession>A0A914HGX6</accession>
<dbReference type="Gene3D" id="2.130.10.10">
    <property type="entry name" value="YVTN repeat-like/Quinoprotein amine dehydrogenase"/>
    <property type="match status" value="1"/>
</dbReference>
<keyword evidence="2" id="KW-0677">Repeat</keyword>
<evidence type="ECO:0000313" key="4">
    <source>
        <dbReference type="Proteomes" id="UP000887572"/>
    </source>
</evidence>
<dbReference type="AlphaFoldDB" id="A0A914HGX6"/>
<feature type="compositionally biased region" description="Basic and acidic residues" evidence="3">
    <location>
        <begin position="13"/>
        <end position="23"/>
    </location>
</feature>
<proteinExistence type="predicted"/>
<organism evidence="4 5">
    <name type="scientific">Globodera rostochiensis</name>
    <name type="common">Golden nematode worm</name>
    <name type="synonym">Heterodera rostochiensis</name>
    <dbReference type="NCBI Taxonomy" id="31243"/>
    <lineage>
        <taxon>Eukaryota</taxon>
        <taxon>Metazoa</taxon>
        <taxon>Ecdysozoa</taxon>
        <taxon>Nematoda</taxon>
        <taxon>Chromadorea</taxon>
        <taxon>Rhabditida</taxon>
        <taxon>Tylenchina</taxon>
        <taxon>Tylenchomorpha</taxon>
        <taxon>Tylenchoidea</taxon>
        <taxon>Heteroderidae</taxon>
        <taxon>Heteroderinae</taxon>
        <taxon>Globodera</taxon>
    </lineage>
</organism>
<evidence type="ECO:0000256" key="2">
    <source>
        <dbReference type="ARBA" id="ARBA00022737"/>
    </source>
</evidence>
<dbReference type="SMART" id="SM00320">
    <property type="entry name" value="WD40"/>
    <property type="match status" value="4"/>
</dbReference>
<dbReference type="SUPFAM" id="SSF50978">
    <property type="entry name" value="WD40 repeat-like"/>
    <property type="match status" value="1"/>
</dbReference>
<dbReference type="InterPro" id="IPR051179">
    <property type="entry name" value="WD_repeat_multifunction"/>
</dbReference>
<sequence>MAEKLSSTDAGDGEMKKAQNHDGDEIEMSGLTGLIEGDDGSDLEMLEDGAESDGEMSFVSRYRRMANGSLPALRMKQLRFGIYDMEVCVLSDFFKRFFSNFPRAPSAYRFSRGFCPSPGVEYFRKYSRADMAGRIICTPVAVSASESSSLFIDDCLVGSSQRNSAEENEEESSEQIYGSFWMWLIVQSEHQSVLTVHQSKIFTTNSSAPCCAALLLSDAKFLLAAYENSVARIWDLKEANSVEISLPGQCSGTVDANFGANLAAIGCQNGLTALISIAQNSRLLHIFQINSSEQSGPSDESIEVVRFAPDGLTWLAVGTAAGRLSIFDWEKRSSRYECEHDGDAVVGCVWLCDVGRSVSVMSACIDGGIRIWDAKSGEPLALMLGAGEEIYYLCMTKDGDGRVHLFSACANGSVRIFRLAESDLTLAES</sequence>
<name>A0A914HGX6_GLORO</name>
<keyword evidence="4" id="KW-1185">Reference proteome</keyword>
<dbReference type="PANTHER" id="PTHR19857">
    <property type="entry name" value="MITOCHONDRIAL DIVISION PROTEIN 1-RELATED"/>
    <property type="match status" value="1"/>
</dbReference>
<dbReference type="Proteomes" id="UP000887572">
    <property type="component" value="Unplaced"/>
</dbReference>
<feature type="region of interest" description="Disordered" evidence="3">
    <location>
        <begin position="1"/>
        <end position="27"/>
    </location>
</feature>
<protein>
    <submittedName>
        <fullName evidence="5">Uncharacterized protein</fullName>
    </submittedName>
</protein>
<dbReference type="InterPro" id="IPR036322">
    <property type="entry name" value="WD40_repeat_dom_sf"/>
</dbReference>
<evidence type="ECO:0000313" key="5">
    <source>
        <dbReference type="WBParaSite" id="Gr19_v10_g17257.t1"/>
    </source>
</evidence>
<evidence type="ECO:0000256" key="1">
    <source>
        <dbReference type="ARBA" id="ARBA00022574"/>
    </source>
</evidence>
<evidence type="ECO:0000256" key="3">
    <source>
        <dbReference type="SAM" id="MobiDB-lite"/>
    </source>
</evidence>
<dbReference type="InterPro" id="IPR001680">
    <property type="entry name" value="WD40_rpt"/>
</dbReference>